<keyword evidence="6 7" id="KW-0472">Membrane</keyword>
<evidence type="ECO:0000313" key="10">
    <source>
        <dbReference type="Proteomes" id="UP000265443"/>
    </source>
</evidence>
<dbReference type="PANTHER" id="PTHR43386:SF1">
    <property type="entry name" value="D,D-DIPEPTIDE TRANSPORT SYSTEM PERMEASE PROTEIN DDPC-RELATED"/>
    <property type="match status" value="1"/>
</dbReference>
<dbReference type="InterPro" id="IPR000515">
    <property type="entry name" value="MetI-like"/>
</dbReference>
<dbReference type="EMBL" id="QWKY01000050">
    <property type="protein sequence ID" value="RIH76517.1"/>
    <property type="molecule type" value="Genomic_DNA"/>
</dbReference>
<comment type="caution">
    <text evidence="9">The sequence shown here is derived from an EMBL/GenBank/DDBJ whole genome shotgun (WGS) entry which is preliminary data.</text>
</comment>
<gene>
    <name evidence="9" type="primary">ddpC</name>
    <name evidence="9" type="ORF">Mhypo_02446</name>
</gene>
<keyword evidence="10" id="KW-1185">Reference proteome</keyword>
<dbReference type="PANTHER" id="PTHR43386">
    <property type="entry name" value="OLIGOPEPTIDE TRANSPORT SYSTEM PERMEASE PROTEIN APPC"/>
    <property type="match status" value="1"/>
</dbReference>
<feature type="domain" description="ABC transmembrane type-1" evidence="8">
    <location>
        <begin position="65"/>
        <end position="152"/>
    </location>
</feature>
<evidence type="ECO:0000256" key="1">
    <source>
        <dbReference type="ARBA" id="ARBA00004651"/>
    </source>
</evidence>
<organism evidence="9 10">
    <name type="scientific">Meiothermus hypogaeus</name>
    <dbReference type="NCBI Taxonomy" id="884155"/>
    <lineage>
        <taxon>Bacteria</taxon>
        <taxon>Thermotogati</taxon>
        <taxon>Deinococcota</taxon>
        <taxon>Deinococci</taxon>
        <taxon>Thermales</taxon>
        <taxon>Thermaceae</taxon>
        <taxon>Meiothermus</taxon>
    </lineage>
</organism>
<dbReference type="PROSITE" id="PS50928">
    <property type="entry name" value="ABC_TM1"/>
    <property type="match status" value="1"/>
</dbReference>
<evidence type="ECO:0000313" key="9">
    <source>
        <dbReference type="EMBL" id="RIH76517.1"/>
    </source>
</evidence>
<evidence type="ECO:0000256" key="5">
    <source>
        <dbReference type="ARBA" id="ARBA00022989"/>
    </source>
</evidence>
<sequence>MRKGNLPGTWLALGFLVALALVGPWLAPYDPKEVVARPFQPPSAQHWLGTNDLGQDILSELLTGGRISLVVGFSAASIAILLGLTIGLVAGYSTGWLGTALMRLADLVLVIPFLPLAIVIAAYMGPSLWNLVLLIGLSTLTIDFYYGKLSVH</sequence>
<keyword evidence="3" id="KW-1003">Cell membrane</keyword>
<dbReference type="InterPro" id="IPR050366">
    <property type="entry name" value="BP-dependent_transpt_permease"/>
</dbReference>
<evidence type="ECO:0000256" key="3">
    <source>
        <dbReference type="ARBA" id="ARBA00022475"/>
    </source>
</evidence>
<protein>
    <submittedName>
        <fullName evidence="9">D,D-dipeptide transport system permease protein DdpC</fullName>
    </submittedName>
</protein>
<reference evidence="9 10" key="1">
    <citation type="submission" date="2018-08" db="EMBL/GenBank/DDBJ databases">
        <title>Meiothermus hypogaeus DSM 23238 genome sequencing project.</title>
        <authorList>
            <person name="Da Costa M.S."/>
            <person name="Albuquerque L."/>
            <person name="Raposo P."/>
            <person name="Froufe H.J.C."/>
            <person name="Barroso C.S."/>
            <person name="Egas C."/>
        </authorList>
    </citation>
    <scope>NUCLEOTIDE SEQUENCE [LARGE SCALE GENOMIC DNA]</scope>
    <source>
        <strain evidence="9 10">DSM 23238</strain>
    </source>
</reference>
<keyword evidence="4 7" id="KW-0812">Transmembrane</keyword>
<keyword evidence="5 7" id="KW-1133">Transmembrane helix</keyword>
<evidence type="ECO:0000256" key="4">
    <source>
        <dbReference type="ARBA" id="ARBA00022692"/>
    </source>
</evidence>
<accession>A0ABX9MK15</accession>
<dbReference type="Proteomes" id="UP000265443">
    <property type="component" value="Unassembled WGS sequence"/>
</dbReference>
<evidence type="ECO:0000256" key="2">
    <source>
        <dbReference type="ARBA" id="ARBA00022448"/>
    </source>
</evidence>
<comment type="subcellular location">
    <subcellularLocation>
        <location evidence="1">Cell membrane</location>
        <topology evidence="1">Multi-pass membrane protein</topology>
    </subcellularLocation>
</comment>
<evidence type="ECO:0000256" key="6">
    <source>
        <dbReference type="ARBA" id="ARBA00023136"/>
    </source>
</evidence>
<name>A0ABX9MK15_9DEIN</name>
<dbReference type="InterPro" id="IPR035906">
    <property type="entry name" value="MetI-like_sf"/>
</dbReference>
<feature type="transmembrane region" description="Helical" evidence="7">
    <location>
        <begin position="67"/>
        <end position="92"/>
    </location>
</feature>
<feature type="transmembrane region" description="Helical" evidence="7">
    <location>
        <begin position="104"/>
        <end position="122"/>
    </location>
</feature>
<dbReference type="CDD" id="cd06261">
    <property type="entry name" value="TM_PBP2"/>
    <property type="match status" value="1"/>
</dbReference>
<proteinExistence type="predicted"/>
<evidence type="ECO:0000256" key="7">
    <source>
        <dbReference type="SAM" id="Phobius"/>
    </source>
</evidence>
<keyword evidence="2" id="KW-0813">Transport</keyword>
<evidence type="ECO:0000259" key="8">
    <source>
        <dbReference type="PROSITE" id="PS50928"/>
    </source>
</evidence>
<dbReference type="SUPFAM" id="SSF161098">
    <property type="entry name" value="MetI-like"/>
    <property type="match status" value="1"/>
</dbReference>